<feature type="transmembrane region" description="Helical" evidence="1">
    <location>
        <begin position="38"/>
        <end position="55"/>
    </location>
</feature>
<evidence type="ECO:0000313" key="2">
    <source>
        <dbReference type="EMBL" id="APJ04585.1"/>
    </source>
</evidence>
<sequence>MIKIFKFLELAKIDSEDKDDESYDLKDFFSFITKYMKIWISSLIFGLGIGLAFSLNKTKFYNSIIPIEISDLSYNQTYKMKENILKSTSYHFGFLLDSDLFYQEIFNNLFKLRPEFKDNLLKYNIDTEKLNKTSSRLIEINSDKLLTFLYIDTKFPFIIKDKKFYDDLLTSINYAAKLFNEAQLKNYSKYYEKNNLEIKNFTKKNKIIFDTIYEYNILLTNILLETNEKTSKSQILDSNYKSISDESNIKNIDNYLNKIRVKIYSNLAMLKYKNKISDSDNSAYLSKISDITADFERLNLELSANHNEIKTIYDEINSYFINPKNFYLPSLNIIKNPDLKEISVSLIPTNHFVFIGSGAIIGFLFGIIISFIYSIIYCKNINK</sequence>
<keyword evidence="3" id="KW-1185">Reference proteome</keyword>
<gene>
    <name evidence="2" type="ORF">AXG55_11980</name>
</gene>
<accession>A0A1L4D300</accession>
<protein>
    <submittedName>
        <fullName evidence="2">Uncharacterized protein</fullName>
    </submittedName>
</protein>
<name>A0A1L4D300_9BACT</name>
<dbReference type="AlphaFoldDB" id="A0A1L4D300"/>
<organism evidence="2 3">
    <name type="scientific">Silvanigrella aquatica</name>
    <dbReference type="NCBI Taxonomy" id="1915309"/>
    <lineage>
        <taxon>Bacteria</taxon>
        <taxon>Pseudomonadati</taxon>
        <taxon>Bdellovibrionota</taxon>
        <taxon>Oligoflexia</taxon>
        <taxon>Silvanigrellales</taxon>
        <taxon>Silvanigrellaceae</taxon>
        <taxon>Silvanigrella</taxon>
    </lineage>
</organism>
<dbReference type="KEGG" id="saqi:AXG55_11980"/>
<dbReference type="EMBL" id="CP017834">
    <property type="protein sequence ID" value="APJ04585.1"/>
    <property type="molecule type" value="Genomic_DNA"/>
</dbReference>
<dbReference type="RefSeq" id="WP_148698333.1">
    <property type="nucleotide sequence ID" value="NZ_CP017834.1"/>
</dbReference>
<evidence type="ECO:0000256" key="1">
    <source>
        <dbReference type="SAM" id="Phobius"/>
    </source>
</evidence>
<reference evidence="2 3" key="1">
    <citation type="submission" date="2016-10" db="EMBL/GenBank/DDBJ databases">
        <title>Silvanigrella aquatica sp. nov., isolated from a freshwater lake located in the Black Forest, Germany, description of Silvanigrellaceae fam. nov., Silvanigrellales ord. nov., reclassification of the order Bdellovibrionales in the class Oligoflexia, reclassification of the families Bacteriovoracaceae and Halobacteriovoraceae in the new order Bacteriovoracales ord. nov., and reclassification of the family Pseudobacteriovoracaceae in the order Oligoflexiales.</title>
        <authorList>
            <person name="Hahn M.W."/>
            <person name="Schmidt J."/>
            <person name="Koll U."/>
            <person name="Rohde M."/>
            <person name="Verbag S."/>
            <person name="Pitt A."/>
            <person name="Nakai R."/>
            <person name="Naganuma T."/>
            <person name="Lang E."/>
        </authorList>
    </citation>
    <scope>NUCLEOTIDE SEQUENCE [LARGE SCALE GENOMIC DNA]</scope>
    <source>
        <strain evidence="2 3">MWH-Nonnen-W8red</strain>
    </source>
</reference>
<keyword evidence="1" id="KW-0472">Membrane</keyword>
<feature type="transmembrane region" description="Helical" evidence="1">
    <location>
        <begin position="352"/>
        <end position="376"/>
    </location>
</feature>
<dbReference type="Proteomes" id="UP000184731">
    <property type="component" value="Chromosome"/>
</dbReference>
<proteinExistence type="predicted"/>
<evidence type="ECO:0000313" key="3">
    <source>
        <dbReference type="Proteomes" id="UP000184731"/>
    </source>
</evidence>
<keyword evidence="1" id="KW-0812">Transmembrane</keyword>
<dbReference type="STRING" id="1915309.AXG55_11980"/>
<keyword evidence="1" id="KW-1133">Transmembrane helix</keyword>